<keyword evidence="5" id="KW-1185">Reference proteome</keyword>
<gene>
    <name evidence="4" type="ORF">GJV76_13110</name>
</gene>
<keyword evidence="2" id="KW-0732">Signal</keyword>
<proteinExistence type="predicted"/>
<name>A0A6I3LP12_9FLAO</name>
<evidence type="ECO:0000313" key="4">
    <source>
        <dbReference type="EMBL" id="MTG99060.1"/>
    </source>
</evidence>
<dbReference type="EMBL" id="WMJX01000040">
    <property type="protein sequence ID" value="MTG99060.1"/>
    <property type="molecule type" value="Genomic_DNA"/>
</dbReference>
<organism evidence="4 5">
    <name type="scientific">Myroides albus</name>
    <dbReference type="NCBI Taxonomy" id="2562892"/>
    <lineage>
        <taxon>Bacteria</taxon>
        <taxon>Pseudomonadati</taxon>
        <taxon>Bacteroidota</taxon>
        <taxon>Flavobacteriia</taxon>
        <taxon>Flavobacteriales</taxon>
        <taxon>Flavobacteriaceae</taxon>
        <taxon>Myroides</taxon>
    </lineage>
</organism>
<feature type="transmembrane region" description="Helical" evidence="1">
    <location>
        <begin position="326"/>
        <end position="344"/>
    </location>
</feature>
<dbReference type="Proteomes" id="UP000438760">
    <property type="component" value="Unassembled WGS sequence"/>
</dbReference>
<evidence type="ECO:0000256" key="1">
    <source>
        <dbReference type="SAM" id="Phobius"/>
    </source>
</evidence>
<feature type="transmembrane region" description="Helical" evidence="1">
    <location>
        <begin position="298"/>
        <end position="317"/>
    </location>
</feature>
<dbReference type="RefSeq" id="WP_155093065.1">
    <property type="nucleotide sequence ID" value="NZ_WMJX01000040.1"/>
</dbReference>
<dbReference type="OrthoDB" id="319167at2"/>
<feature type="domain" description="Lnb N-terminal periplasmic" evidence="3">
    <location>
        <begin position="27"/>
        <end position="178"/>
    </location>
</feature>
<dbReference type="Pfam" id="PF13387">
    <property type="entry name" value="Lnb_N"/>
    <property type="match status" value="1"/>
</dbReference>
<dbReference type="AlphaFoldDB" id="A0A6I3LP12"/>
<sequence>MGKKIMCVLLCLWFGQIALSAERALSDRAQISVLTIGTGPMLHELYGHTAIRVFDPSYGIDRVYNFGMFDFSTPNFGLRFIKGDMLYYADYTSMKDFVRSYVYYNRSVYEQVLNLTEDQKEKIWHSLENALTEENKYYVYKFIDQNCTTKVVDIVNQDTNTVVEAEVTDNIKTYRQMFNDYLDSSYFLKLGINMILGARIDQTNDKQFLPDKYMMGLEQTKMDGKPIVKETKTIFEANQELRATTPWWDTYAFFSLLCVVLAVMSYKVKAIRYSLILIIGLFGAFFLFVNFYSFHVEVLNNNILLLCNPLLLLLPFVNTNIRMGRVLHIVLLIGMTIYVVLNITSEKLVVTLPLYLLTLCLLIIDRIIINKKD</sequence>
<feature type="transmembrane region" description="Helical" evidence="1">
    <location>
        <begin position="350"/>
        <end position="369"/>
    </location>
</feature>
<keyword evidence="1" id="KW-1133">Transmembrane helix</keyword>
<feature type="transmembrane region" description="Helical" evidence="1">
    <location>
        <begin position="273"/>
        <end position="292"/>
    </location>
</feature>
<feature type="chain" id="PRO_5026129444" evidence="2">
    <location>
        <begin position="21"/>
        <end position="373"/>
    </location>
</feature>
<comment type="caution">
    <text evidence="4">The sequence shown here is derived from an EMBL/GenBank/DDBJ whole genome shotgun (WGS) entry which is preliminary data.</text>
</comment>
<feature type="signal peptide" evidence="2">
    <location>
        <begin position="1"/>
        <end position="20"/>
    </location>
</feature>
<accession>A0A6I3LP12</accession>
<keyword evidence="1" id="KW-0812">Transmembrane</keyword>
<evidence type="ECO:0000259" key="3">
    <source>
        <dbReference type="Pfam" id="PF13387"/>
    </source>
</evidence>
<dbReference type="InterPro" id="IPR025178">
    <property type="entry name" value="Lnb_N"/>
</dbReference>
<evidence type="ECO:0000256" key="2">
    <source>
        <dbReference type="SAM" id="SignalP"/>
    </source>
</evidence>
<feature type="transmembrane region" description="Helical" evidence="1">
    <location>
        <begin position="247"/>
        <end position="266"/>
    </location>
</feature>
<protein>
    <submittedName>
        <fullName evidence="4">DUF4105 domain-containing protein</fullName>
    </submittedName>
</protein>
<keyword evidence="1" id="KW-0472">Membrane</keyword>
<reference evidence="4 5" key="1">
    <citation type="submission" date="2019-11" db="EMBL/GenBank/DDBJ databases">
        <title>Genome of Strain BIT-d1.</title>
        <authorList>
            <person name="Yang Y."/>
        </authorList>
    </citation>
    <scope>NUCLEOTIDE SEQUENCE [LARGE SCALE GENOMIC DNA]</scope>
    <source>
        <strain evidence="4 5">BIT-d1</strain>
    </source>
</reference>
<evidence type="ECO:0000313" key="5">
    <source>
        <dbReference type="Proteomes" id="UP000438760"/>
    </source>
</evidence>